<evidence type="ECO:0000313" key="2">
    <source>
        <dbReference type="Proteomes" id="UP001580346"/>
    </source>
</evidence>
<dbReference type="InterPro" id="IPR029063">
    <property type="entry name" value="SAM-dependent_MTases_sf"/>
</dbReference>
<dbReference type="Gene3D" id="3.40.50.150">
    <property type="entry name" value="Vaccinia Virus protein VP39"/>
    <property type="match status" value="1"/>
</dbReference>
<evidence type="ECO:0000313" key="1">
    <source>
        <dbReference type="EMBL" id="MFB5269068.1"/>
    </source>
</evidence>
<dbReference type="Pfam" id="PF13578">
    <property type="entry name" value="Methyltransf_24"/>
    <property type="match status" value="1"/>
</dbReference>
<keyword evidence="1" id="KW-0489">Methyltransferase</keyword>
<proteinExistence type="predicted"/>
<keyword evidence="2" id="KW-1185">Reference proteome</keyword>
<reference evidence="1 2" key="1">
    <citation type="submission" date="2024-09" db="EMBL/GenBank/DDBJ databases">
        <title>Paenibacillus zeirhizospherea sp. nov., isolated from surface of the maize (Zea mays) roots in a horticulture field, Hungary.</title>
        <authorList>
            <person name="Marton D."/>
            <person name="Farkas M."/>
            <person name="Bedics A."/>
            <person name="Toth E."/>
            <person name="Tancsics A."/>
            <person name="Boka K."/>
            <person name="Maroti G."/>
            <person name="Kriszt B."/>
            <person name="Cserhati M."/>
        </authorList>
    </citation>
    <scope>NUCLEOTIDE SEQUENCE [LARGE SCALE GENOMIC DNA]</scope>
    <source>
        <strain evidence="1 2">KCTC 33519</strain>
    </source>
</reference>
<comment type="caution">
    <text evidence="1">The sequence shown here is derived from an EMBL/GenBank/DDBJ whole genome shotgun (WGS) entry which is preliminary data.</text>
</comment>
<organism evidence="1 2">
    <name type="scientific">Paenibacillus enshidis</name>
    <dbReference type="NCBI Taxonomy" id="1458439"/>
    <lineage>
        <taxon>Bacteria</taxon>
        <taxon>Bacillati</taxon>
        <taxon>Bacillota</taxon>
        <taxon>Bacilli</taxon>
        <taxon>Bacillales</taxon>
        <taxon>Paenibacillaceae</taxon>
        <taxon>Paenibacillus</taxon>
    </lineage>
</organism>
<dbReference type="EC" id="2.1.1.-" evidence="1"/>
<dbReference type="EMBL" id="JBHHMI010000024">
    <property type="protein sequence ID" value="MFB5269068.1"/>
    <property type="molecule type" value="Genomic_DNA"/>
</dbReference>
<dbReference type="SUPFAM" id="SSF53335">
    <property type="entry name" value="S-adenosyl-L-methionine-dependent methyltransferases"/>
    <property type="match status" value="1"/>
</dbReference>
<gene>
    <name evidence="1" type="ORF">ACE41H_20090</name>
</gene>
<protein>
    <submittedName>
        <fullName evidence="1">Class I SAM-dependent methyltransferase</fullName>
        <ecNumber evidence="1">2.1.1.-</ecNumber>
    </submittedName>
</protein>
<dbReference type="Proteomes" id="UP001580346">
    <property type="component" value="Unassembled WGS sequence"/>
</dbReference>
<keyword evidence="1" id="KW-0808">Transferase</keyword>
<accession>A0ABV5AXZ8</accession>
<sequence>MNSFLEKVIKPVIAAHRPKSIVEIGAFSGLNTAKLLDYCKYTDSVCHVIDPLPQFDVESMKALYGEKFVLHQDLSLAALLNIEYYDMVLIDGDHNWYTVYHELKQISEMAEKTGQFPIVFLHDTAWPYARRDMYYDPENIPEAFRHPYDSKGIVPGSSELVEGGANTGFNNATHEYGEQNGVLTAIEDFMKQSSIPLRLHLLQANFGLGILLPADSQLNPIISFIVDTSGM</sequence>
<dbReference type="RefSeq" id="WP_375357344.1">
    <property type="nucleotide sequence ID" value="NZ_JBHHMI010000024.1"/>
</dbReference>
<dbReference type="GO" id="GO:0008168">
    <property type="term" value="F:methyltransferase activity"/>
    <property type="evidence" value="ECO:0007669"/>
    <property type="project" value="UniProtKB-KW"/>
</dbReference>
<dbReference type="GO" id="GO:0032259">
    <property type="term" value="P:methylation"/>
    <property type="evidence" value="ECO:0007669"/>
    <property type="project" value="UniProtKB-KW"/>
</dbReference>
<name>A0ABV5AXZ8_9BACL</name>